<evidence type="ECO:0000256" key="1">
    <source>
        <dbReference type="SAM" id="MobiDB-lite"/>
    </source>
</evidence>
<comment type="caution">
    <text evidence="3">The sequence shown here is derived from an EMBL/GenBank/DDBJ whole genome shotgun (WGS) entry which is preliminary data.</text>
</comment>
<proteinExistence type="predicted"/>
<dbReference type="GO" id="GO:0004803">
    <property type="term" value="F:transposase activity"/>
    <property type="evidence" value="ECO:0007669"/>
    <property type="project" value="InterPro"/>
</dbReference>
<evidence type="ECO:0000313" key="4">
    <source>
        <dbReference type="Proteomes" id="UP000239203"/>
    </source>
</evidence>
<feature type="compositionally biased region" description="Basic and acidic residues" evidence="1">
    <location>
        <begin position="140"/>
        <end position="165"/>
    </location>
</feature>
<feature type="region of interest" description="Disordered" evidence="1">
    <location>
        <begin position="108"/>
        <end position="206"/>
    </location>
</feature>
<feature type="compositionally biased region" description="Basic and acidic residues" evidence="1">
    <location>
        <begin position="196"/>
        <end position="206"/>
    </location>
</feature>
<dbReference type="EMBL" id="PTIX01000012">
    <property type="protein sequence ID" value="PPK65783.1"/>
    <property type="molecule type" value="Genomic_DNA"/>
</dbReference>
<reference evidence="3 4" key="1">
    <citation type="submission" date="2018-02" db="EMBL/GenBank/DDBJ databases">
        <title>Genomic Encyclopedia of Archaeal and Bacterial Type Strains, Phase II (KMG-II): from individual species to whole genera.</title>
        <authorList>
            <person name="Goeker M."/>
        </authorList>
    </citation>
    <scope>NUCLEOTIDE SEQUENCE [LARGE SCALE GENOMIC DNA]</scope>
    <source>
        <strain evidence="3 4">YU 961-1</strain>
    </source>
</reference>
<dbReference type="Proteomes" id="UP000239203">
    <property type="component" value="Unassembled WGS sequence"/>
</dbReference>
<dbReference type="RefSeq" id="WP_374065193.1">
    <property type="nucleotide sequence ID" value="NZ_CP154825.1"/>
</dbReference>
<dbReference type="GO" id="GO:0003677">
    <property type="term" value="F:DNA binding"/>
    <property type="evidence" value="ECO:0007669"/>
    <property type="project" value="InterPro"/>
</dbReference>
<sequence length="206" mass="22831">MDGKSLRGTFARTGGAGVHLLAGITHTTGTHRAHAALGLTNLPTELAHPARIATHVRNHWHIENRLHWVRDVTFHEDHSRVRTGNAPRVMASPCNLAISALRRHGWNNTAKQRPDRMPRTPPSPRIRHPPEIFPQIGHPIGHEHRLRARPDTRGQSIERGRDQAGFRHGHGSPTIMRHQQSHDVKGRPSASSAPEDGGKVAAAERD</sequence>
<dbReference type="InterPro" id="IPR002559">
    <property type="entry name" value="Transposase_11"/>
</dbReference>
<feature type="domain" description="Transposase IS4-like" evidence="2">
    <location>
        <begin position="32"/>
        <end position="89"/>
    </location>
</feature>
<organism evidence="3 4">
    <name type="scientific">Actinokineospora auranticolor</name>
    <dbReference type="NCBI Taxonomy" id="155976"/>
    <lineage>
        <taxon>Bacteria</taxon>
        <taxon>Bacillati</taxon>
        <taxon>Actinomycetota</taxon>
        <taxon>Actinomycetes</taxon>
        <taxon>Pseudonocardiales</taxon>
        <taxon>Pseudonocardiaceae</taxon>
        <taxon>Actinokineospora</taxon>
    </lineage>
</organism>
<dbReference type="AlphaFoldDB" id="A0A2S6GKS0"/>
<keyword evidence="4" id="KW-1185">Reference proteome</keyword>
<dbReference type="Pfam" id="PF01609">
    <property type="entry name" value="DDE_Tnp_1"/>
    <property type="match status" value="1"/>
</dbReference>
<protein>
    <submittedName>
        <fullName evidence="3">DDE family transposase</fullName>
    </submittedName>
</protein>
<gene>
    <name evidence="3" type="ORF">CLV40_11243</name>
</gene>
<name>A0A2S6GKS0_9PSEU</name>
<dbReference type="GO" id="GO:0006313">
    <property type="term" value="P:DNA transposition"/>
    <property type="evidence" value="ECO:0007669"/>
    <property type="project" value="InterPro"/>
</dbReference>
<evidence type="ECO:0000313" key="3">
    <source>
        <dbReference type="EMBL" id="PPK65783.1"/>
    </source>
</evidence>
<dbReference type="InterPro" id="IPR051698">
    <property type="entry name" value="Transposase_11-like"/>
</dbReference>
<dbReference type="PANTHER" id="PTHR30298:SF0">
    <property type="entry name" value="PROTEIN YBFL-RELATED"/>
    <property type="match status" value="1"/>
</dbReference>
<accession>A0A2S6GKS0</accession>
<evidence type="ECO:0000259" key="2">
    <source>
        <dbReference type="Pfam" id="PF01609"/>
    </source>
</evidence>
<dbReference type="PANTHER" id="PTHR30298">
    <property type="entry name" value="H REPEAT-ASSOCIATED PREDICTED TRANSPOSASE"/>
    <property type="match status" value="1"/>
</dbReference>